<dbReference type="EMBL" id="BDGX01000005">
    <property type="protein sequence ID" value="GAV47110.1"/>
    <property type="molecule type" value="Genomic_DNA"/>
</dbReference>
<comment type="caution">
    <text evidence="1">The sequence shown here is derived from an EMBL/GenBank/DDBJ whole genome shotgun (WGS) entry which is preliminary data.</text>
</comment>
<gene>
    <name evidence="1" type="ORF">ZYGR_0E01250</name>
</gene>
<evidence type="ECO:0000313" key="1">
    <source>
        <dbReference type="EMBL" id="GAV47110.1"/>
    </source>
</evidence>
<reference evidence="1 2" key="1">
    <citation type="submission" date="2016-08" db="EMBL/GenBank/DDBJ databases">
        <title>Draft genome sequence of allopolyploid Zygosaccharomyces rouxii.</title>
        <authorList>
            <person name="Watanabe J."/>
            <person name="Uehara K."/>
            <person name="Mogi Y."/>
            <person name="Tsukioka Y."/>
        </authorList>
    </citation>
    <scope>NUCLEOTIDE SEQUENCE [LARGE SCALE GENOMIC DNA]</scope>
    <source>
        <strain evidence="1 2">NBRC 110957</strain>
    </source>
</reference>
<proteinExistence type="predicted"/>
<sequence>MHYTNENLDLRRGKDFKEAYNFSQFNFDTAELNQRYNQLKNVYRFPCREHKSIVQGFHANAKKITRLLSLPIAI</sequence>
<dbReference type="Proteomes" id="UP000187013">
    <property type="component" value="Unassembled WGS sequence"/>
</dbReference>
<evidence type="ECO:0000313" key="2">
    <source>
        <dbReference type="Proteomes" id="UP000187013"/>
    </source>
</evidence>
<name>A0A1Q2ZUD1_ZYGRO</name>
<protein>
    <submittedName>
        <fullName evidence="1">Uncharacterized protein</fullName>
    </submittedName>
</protein>
<accession>A0A1Q2ZUD1</accession>
<dbReference type="AlphaFoldDB" id="A0A1Q2ZUD1"/>
<organism evidence="1 2">
    <name type="scientific">Zygosaccharomyces rouxii</name>
    <dbReference type="NCBI Taxonomy" id="4956"/>
    <lineage>
        <taxon>Eukaryota</taxon>
        <taxon>Fungi</taxon>
        <taxon>Dikarya</taxon>
        <taxon>Ascomycota</taxon>
        <taxon>Saccharomycotina</taxon>
        <taxon>Saccharomycetes</taxon>
        <taxon>Saccharomycetales</taxon>
        <taxon>Saccharomycetaceae</taxon>
        <taxon>Zygosaccharomyces</taxon>
    </lineage>
</organism>